<organism evidence="2 3">
    <name type="scientific">Tetrahymena thermophila (strain SB210)</name>
    <dbReference type="NCBI Taxonomy" id="312017"/>
    <lineage>
        <taxon>Eukaryota</taxon>
        <taxon>Sar</taxon>
        <taxon>Alveolata</taxon>
        <taxon>Ciliophora</taxon>
        <taxon>Intramacronucleata</taxon>
        <taxon>Oligohymenophorea</taxon>
        <taxon>Hymenostomatida</taxon>
        <taxon>Tetrahymenina</taxon>
        <taxon>Tetrahymenidae</taxon>
        <taxon>Tetrahymena</taxon>
    </lineage>
</organism>
<evidence type="ECO:0000313" key="3">
    <source>
        <dbReference type="Proteomes" id="UP000009168"/>
    </source>
</evidence>
<dbReference type="InParanoid" id="I7MKH6"/>
<feature type="compositionally biased region" description="Polar residues" evidence="1">
    <location>
        <begin position="422"/>
        <end position="447"/>
    </location>
</feature>
<keyword evidence="3" id="KW-1185">Reference proteome</keyword>
<feature type="region of interest" description="Disordered" evidence="1">
    <location>
        <begin position="421"/>
        <end position="447"/>
    </location>
</feature>
<dbReference type="AlphaFoldDB" id="I7MKH6"/>
<reference evidence="3" key="1">
    <citation type="journal article" date="2006" name="PLoS Biol.">
        <title>Macronuclear genome sequence of the ciliate Tetrahymena thermophila, a model eukaryote.</title>
        <authorList>
            <person name="Eisen J.A."/>
            <person name="Coyne R.S."/>
            <person name="Wu M."/>
            <person name="Wu D."/>
            <person name="Thiagarajan M."/>
            <person name="Wortman J.R."/>
            <person name="Badger J.H."/>
            <person name="Ren Q."/>
            <person name="Amedeo P."/>
            <person name="Jones K.M."/>
            <person name="Tallon L.J."/>
            <person name="Delcher A.L."/>
            <person name="Salzberg S.L."/>
            <person name="Silva J.C."/>
            <person name="Haas B.J."/>
            <person name="Majoros W.H."/>
            <person name="Farzad M."/>
            <person name="Carlton J.M."/>
            <person name="Smith R.K. Jr."/>
            <person name="Garg J."/>
            <person name="Pearlman R.E."/>
            <person name="Karrer K.M."/>
            <person name="Sun L."/>
            <person name="Manning G."/>
            <person name="Elde N.C."/>
            <person name="Turkewitz A.P."/>
            <person name="Asai D.J."/>
            <person name="Wilkes D.E."/>
            <person name="Wang Y."/>
            <person name="Cai H."/>
            <person name="Collins K."/>
            <person name="Stewart B.A."/>
            <person name="Lee S.R."/>
            <person name="Wilamowska K."/>
            <person name="Weinberg Z."/>
            <person name="Ruzzo W.L."/>
            <person name="Wloga D."/>
            <person name="Gaertig J."/>
            <person name="Frankel J."/>
            <person name="Tsao C.-C."/>
            <person name="Gorovsky M.A."/>
            <person name="Keeling P.J."/>
            <person name="Waller R.F."/>
            <person name="Patron N.J."/>
            <person name="Cherry J.M."/>
            <person name="Stover N.A."/>
            <person name="Krieger C.J."/>
            <person name="del Toro C."/>
            <person name="Ryder H.F."/>
            <person name="Williamson S.C."/>
            <person name="Barbeau R.A."/>
            <person name="Hamilton E.P."/>
            <person name="Orias E."/>
        </authorList>
    </citation>
    <scope>NUCLEOTIDE SEQUENCE [LARGE SCALE GENOMIC DNA]</scope>
    <source>
        <strain evidence="3">SB210</strain>
    </source>
</reference>
<evidence type="ECO:0000313" key="2">
    <source>
        <dbReference type="EMBL" id="EAR98442.3"/>
    </source>
</evidence>
<evidence type="ECO:0000256" key="1">
    <source>
        <dbReference type="SAM" id="MobiDB-lite"/>
    </source>
</evidence>
<name>I7MKH6_TETTS</name>
<dbReference type="GeneID" id="7839570"/>
<accession>I7MKH6</accession>
<feature type="region of interest" description="Disordered" evidence="1">
    <location>
        <begin position="630"/>
        <end position="650"/>
    </location>
</feature>
<sequence length="697" mass="79251">MFGNSLTYNNIFGNAIQDSHQRLFGGDRMLTTKDIEGAQPKKFNRHVWGNYQANQYQNILSYDPQKSIIKSPILGDNVQPLNRAIPNSSGMIFRDPQYQSLTQKLYTQQSLRSPQQKLDLAQNIQNAQTQPNERSSNLISQSYTGLKKDSSNPLEGSSATVKQLSNTSQRIPGRRIEPPSQLKEQNIFSHPDYVNKQISTYAKPMVNIGNQSQNILSSSKQGLGIVQKVDQYKIGDKMSTLQGYQSLQALNNVLKSNRSPDAYIPFEPTPKEYQRESISSYALGQNKDLAIEKYIQQNKDKYYEQPSKSPVFQQNRNFGPDHVLSGPISVENRQSTSSYEFGSFVSPKQQQNQQQDVISPKQGYINENNTLPLSNRLNQNNQYTYKENQVQQEIPQIQSASNQDNAVSQKALQEDKNFEFNKISSQQKIQSRPQSNTQLLGRPASNTNQLTKSFTQLRNEGAASPSQDLIRLRSVLSSRARLLLNANQNEATTNSEYGLYAAQSNRIDQPKEKILYQSKRDNFLRSHLVRSQSAEGTRLLKSMADNNQQNQEQASLVSKQQNSHSQLYKYGQWGLRNYNIIGNYMNPYKYEGRRGDPFADIKYLGKLGNNKIQSVKNLNSEIKNDNILNADQNGSQKQQDLRKSGYPSSPLAGVQNQYDETNKKFNALYHSQRAHDQHSIKYYGAKALKNLSNIKLY</sequence>
<protein>
    <submittedName>
        <fullName evidence="2">Uncharacterized protein</fullName>
    </submittedName>
</protein>
<dbReference type="Proteomes" id="UP000009168">
    <property type="component" value="Unassembled WGS sequence"/>
</dbReference>
<gene>
    <name evidence="2" type="ORF">TTHERM_00290700</name>
</gene>
<dbReference type="RefSeq" id="XP_001018687.3">
    <property type="nucleotide sequence ID" value="XM_001018687.3"/>
</dbReference>
<feature type="region of interest" description="Disordered" evidence="1">
    <location>
        <begin position="143"/>
        <end position="187"/>
    </location>
</feature>
<dbReference type="EMBL" id="GG662651">
    <property type="protein sequence ID" value="EAR98442.3"/>
    <property type="molecule type" value="Genomic_DNA"/>
</dbReference>
<feature type="compositionally biased region" description="Polar residues" evidence="1">
    <location>
        <begin position="151"/>
        <end position="170"/>
    </location>
</feature>
<proteinExistence type="predicted"/>
<dbReference type="KEGG" id="tet:TTHERM_00290700"/>